<protein>
    <submittedName>
        <fullName evidence="2">Uncharacterized protein</fullName>
    </submittedName>
</protein>
<feature type="chain" id="PRO_5046506607" evidence="1">
    <location>
        <begin position="17"/>
        <end position="87"/>
    </location>
</feature>
<proteinExistence type="predicted"/>
<feature type="signal peptide" evidence="1">
    <location>
        <begin position="1"/>
        <end position="16"/>
    </location>
</feature>
<sequence>MRFAIPFVLLAATALAVPTPVDVDVTPEPVDTYPAAATTTAPACGYRCEDHINECGKWFGGCYDTCVNEFSDLFSAPPCEEAPVYRL</sequence>
<accession>A0ABR4PMG1</accession>
<dbReference type="EMBL" id="JBFCZG010000003">
    <property type="protein sequence ID" value="KAL3424528.1"/>
    <property type="molecule type" value="Genomic_DNA"/>
</dbReference>
<keyword evidence="1" id="KW-0732">Signal</keyword>
<evidence type="ECO:0000313" key="2">
    <source>
        <dbReference type="EMBL" id="KAL3424528.1"/>
    </source>
</evidence>
<organism evidence="2 3">
    <name type="scientific">Phlyctema vagabunda</name>
    <dbReference type="NCBI Taxonomy" id="108571"/>
    <lineage>
        <taxon>Eukaryota</taxon>
        <taxon>Fungi</taxon>
        <taxon>Dikarya</taxon>
        <taxon>Ascomycota</taxon>
        <taxon>Pezizomycotina</taxon>
        <taxon>Leotiomycetes</taxon>
        <taxon>Helotiales</taxon>
        <taxon>Dermateaceae</taxon>
        <taxon>Phlyctema</taxon>
    </lineage>
</organism>
<evidence type="ECO:0000313" key="3">
    <source>
        <dbReference type="Proteomes" id="UP001629113"/>
    </source>
</evidence>
<gene>
    <name evidence="2" type="ORF">PVAG01_03809</name>
</gene>
<comment type="caution">
    <text evidence="2">The sequence shown here is derived from an EMBL/GenBank/DDBJ whole genome shotgun (WGS) entry which is preliminary data.</text>
</comment>
<dbReference type="Proteomes" id="UP001629113">
    <property type="component" value="Unassembled WGS sequence"/>
</dbReference>
<name>A0ABR4PMG1_9HELO</name>
<reference evidence="2 3" key="1">
    <citation type="submission" date="2024-06" db="EMBL/GenBank/DDBJ databases">
        <title>Complete genome of Phlyctema vagabunda strain 19-DSS-EL-015.</title>
        <authorList>
            <person name="Fiorenzani C."/>
        </authorList>
    </citation>
    <scope>NUCLEOTIDE SEQUENCE [LARGE SCALE GENOMIC DNA]</scope>
    <source>
        <strain evidence="2 3">19-DSS-EL-015</strain>
    </source>
</reference>
<keyword evidence="3" id="KW-1185">Reference proteome</keyword>
<evidence type="ECO:0000256" key="1">
    <source>
        <dbReference type="SAM" id="SignalP"/>
    </source>
</evidence>